<keyword evidence="2" id="KW-0418">Kinase</keyword>
<gene>
    <name evidence="2" type="ORF">FISHEDRAFT_32514</name>
</gene>
<evidence type="ECO:0000313" key="3">
    <source>
        <dbReference type="Proteomes" id="UP000054144"/>
    </source>
</evidence>
<reference evidence="2 3" key="1">
    <citation type="journal article" date="2015" name="Fungal Genet. Biol.">
        <title>Evolution of novel wood decay mechanisms in Agaricales revealed by the genome sequences of Fistulina hepatica and Cylindrobasidium torrendii.</title>
        <authorList>
            <person name="Floudas D."/>
            <person name="Held B.W."/>
            <person name="Riley R."/>
            <person name="Nagy L.G."/>
            <person name="Koehler G."/>
            <person name="Ransdell A.S."/>
            <person name="Younus H."/>
            <person name="Chow J."/>
            <person name="Chiniquy J."/>
            <person name="Lipzen A."/>
            <person name="Tritt A."/>
            <person name="Sun H."/>
            <person name="Haridas S."/>
            <person name="LaButti K."/>
            <person name="Ohm R.A."/>
            <person name="Kues U."/>
            <person name="Blanchette R.A."/>
            <person name="Grigoriev I.V."/>
            <person name="Minto R.E."/>
            <person name="Hibbett D.S."/>
        </authorList>
    </citation>
    <scope>NUCLEOTIDE SEQUENCE [LARGE SCALE GENOMIC DNA]</scope>
    <source>
        <strain evidence="2 3">ATCC 64428</strain>
    </source>
</reference>
<dbReference type="InterPro" id="IPR051678">
    <property type="entry name" value="AGP_Transferase"/>
</dbReference>
<proteinExistence type="predicted"/>
<dbReference type="PANTHER" id="PTHR21310:SF58">
    <property type="entry name" value="AMINOGLYCOSIDE PHOSPHOTRANSFERASE DOMAIN-CONTAINING PROTEIN"/>
    <property type="match status" value="1"/>
</dbReference>
<dbReference type="InterPro" id="IPR002575">
    <property type="entry name" value="Aminoglycoside_PTrfase"/>
</dbReference>
<dbReference type="InterPro" id="IPR011009">
    <property type="entry name" value="Kinase-like_dom_sf"/>
</dbReference>
<protein>
    <submittedName>
        <fullName evidence="2">Kinase-like protein</fullName>
    </submittedName>
</protein>
<dbReference type="SUPFAM" id="SSF56112">
    <property type="entry name" value="Protein kinase-like (PK-like)"/>
    <property type="match status" value="1"/>
</dbReference>
<dbReference type="AlphaFoldDB" id="A0A0D7AQR6"/>
<feature type="domain" description="Aminoglycoside phosphotransferase" evidence="1">
    <location>
        <begin position="55"/>
        <end position="243"/>
    </location>
</feature>
<evidence type="ECO:0000259" key="1">
    <source>
        <dbReference type="Pfam" id="PF01636"/>
    </source>
</evidence>
<sequence length="282" mass="32937">MFTRSLQSILPLLDRIRLWLYYRLTYQPAYIPRIRYFRLGIPLVMKRSRFPGSSESAALRMMNKTFPDLPIPRLIDSLNVDGEVYTIMTRTTGDTLMNVLRSPTRILTDEQIRDIVYEVYGVVRRLWTLRQPPGLGRQVMLSAGGHGLPDARSDYTELLDPCSIAECYVANTARIQDSAVWEVEQLVRKEPERMAAVMSDDIVWVHCDLRALNIMVDNGKFSGIIDWESSGWHARHWQLLVVRVMLYVTNPPWVTRWWDEFEFEPEVEAAYRAGRELVRNWV</sequence>
<evidence type="ECO:0000313" key="2">
    <source>
        <dbReference type="EMBL" id="KIY53887.1"/>
    </source>
</evidence>
<dbReference type="EMBL" id="KN881583">
    <property type="protein sequence ID" value="KIY53887.1"/>
    <property type="molecule type" value="Genomic_DNA"/>
</dbReference>
<dbReference type="PANTHER" id="PTHR21310">
    <property type="entry name" value="AMINOGLYCOSIDE PHOSPHOTRANSFERASE-RELATED-RELATED"/>
    <property type="match status" value="1"/>
</dbReference>
<name>A0A0D7AQR6_9AGAR</name>
<organism evidence="2 3">
    <name type="scientific">Fistulina hepatica ATCC 64428</name>
    <dbReference type="NCBI Taxonomy" id="1128425"/>
    <lineage>
        <taxon>Eukaryota</taxon>
        <taxon>Fungi</taxon>
        <taxon>Dikarya</taxon>
        <taxon>Basidiomycota</taxon>
        <taxon>Agaricomycotina</taxon>
        <taxon>Agaricomycetes</taxon>
        <taxon>Agaricomycetidae</taxon>
        <taxon>Agaricales</taxon>
        <taxon>Fistulinaceae</taxon>
        <taxon>Fistulina</taxon>
    </lineage>
</organism>
<dbReference type="Gene3D" id="3.90.1200.10">
    <property type="match status" value="1"/>
</dbReference>
<dbReference type="OrthoDB" id="2906425at2759"/>
<accession>A0A0D7AQR6</accession>
<keyword evidence="3" id="KW-1185">Reference proteome</keyword>
<dbReference type="GO" id="GO:0016301">
    <property type="term" value="F:kinase activity"/>
    <property type="evidence" value="ECO:0007669"/>
    <property type="project" value="UniProtKB-KW"/>
</dbReference>
<dbReference type="Pfam" id="PF01636">
    <property type="entry name" value="APH"/>
    <property type="match status" value="1"/>
</dbReference>
<keyword evidence="2" id="KW-0808">Transferase</keyword>
<dbReference type="Proteomes" id="UP000054144">
    <property type="component" value="Unassembled WGS sequence"/>
</dbReference>